<comment type="caution">
    <text evidence="1">The sequence shown here is derived from an EMBL/GenBank/DDBJ whole genome shotgun (WGS) entry which is preliminary data.</text>
</comment>
<proteinExistence type="predicted"/>
<gene>
    <name evidence="1" type="ORF">H8876_00975</name>
</gene>
<keyword evidence="2" id="KW-1185">Reference proteome</keyword>
<dbReference type="EMBL" id="JACRWC010000018">
    <property type="protein sequence ID" value="MBC5998595.1"/>
    <property type="molecule type" value="Genomic_DNA"/>
</dbReference>
<reference evidence="1" key="1">
    <citation type="submission" date="2020-08" db="EMBL/GenBank/DDBJ databases">
        <authorList>
            <person name="Liu C."/>
            <person name="Sun Q."/>
        </authorList>
    </citation>
    <scope>NUCLEOTIDE SEQUENCE</scope>
    <source>
        <strain evidence="1">BX16</strain>
    </source>
</reference>
<organism evidence="1 2">
    <name type="scientific">Lentihominibacter faecis</name>
    <dbReference type="NCBI Taxonomy" id="2764712"/>
    <lineage>
        <taxon>Bacteria</taxon>
        <taxon>Bacillati</taxon>
        <taxon>Bacillota</taxon>
        <taxon>Clostridia</taxon>
        <taxon>Peptostreptococcales</taxon>
        <taxon>Anaerovoracaceae</taxon>
        <taxon>Lentihominibacter</taxon>
    </lineage>
</organism>
<dbReference type="RefSeq" id="WP_249286161.1">
    <property type="nucleotide sequence ID" value="NZ_JACRWC010000018.1"/>
</dbReference>
<name>A0A923NE91_9FIRM</name>
<accession>A0A923NE91</accession>
<protein>
    <submittedName>
        <fullName evidence="1">Uncharacterized protein</fullName>
    </submittedName>
</protein>
<evidence type="ECO:0000313" key="2">
    <source>
        <dbReference type="Proteomes" id="UP000644115"/>
    </source>
</evidence>
<evidence type="ECO:0000313" key="1">
    <source>
        <dbReference type="EMBL" id="MBC5998595.1"/>
    </source>
</evidence>
<dbReference type="Proteomes" id="UP000644115">
    <property type="component" value="Unassembled WGS sequence"/>
</dbReference>
<dbReference type="AlphaFoldDB" id="A0A923NE91"/>
<sequence length="98" mass="11144">MKIKKLKNITPKIRIPRTLSPKSWKHEASGTQGNVTLFGVNIFSCGWKLTGKTARVQHPNHGHDFKFPVYSVDIDGSQKEFAAGQMNHSVWSFFLPKY</sequence>